<dbReference type="Gene3D" id="3.40.50.720">
    <property type="entry name" value="NAD(P)-binding Rossmann-like Domain"/>
    <property type="match status" value="1"/>
</dbReference>
<dbReference type="Pfam" id="PF21378">
    <property type="entry name" value="YceM-like_C"/>
    <property type="match status" value="1"/>
</dbReference>
<dbReference type="OrthoDB" id="9815825at2"/>
<proteinExistence type="predicted"/>
<evidence type="ECO:0000313" key="4">
    <source>
        <dbReference type="Proteomes" id="UP000036867"/>
    </source>
</evidence>
<dbReference type="PATRIC" id="fig|263475.3.peg.3695"/>
<dbReference type="InterPro" id="IPR000683">
    <property type="entry name" value="Gfo/Idh/MocA-like_OxRdtase_N"/>
</dbReference>
<dbReference type="GeneID" id="301136859"/>
<dbReference type="GO" id="GO:0000166">
    <property type="term" value="F:nucleotide binding"/>
    <property type="evidence" value="ECO:0007669"/>
    <property type="project" value="InterPro"/>
</dbReference>
<comment type="caution">
    <text evidence="3">The sequence shown here is derived from an EMBL/GenBank/DDBJ whole genome shotgun (WGS) entry which is preliminary data.</text>
</comment>
<dbReference type="PANTHER" id="PTHR43708:SF4">
    <property type="entry name" value="OXIDOREDUCTASE YCEM-RELATED"/>
    <property type="match status" value="1"/>
</dbReference>
<gene>
    <name evidence="3" type="ORF">AMD00_12215</name>
</gene>
<accession>A0A0M0LDX2</accession>
<dbReference type="Proteomes" id="UP000036867">
    <property type="component" value="Unassembled WGS sequence"/>
</dbReference>
<evidence type="ECO:0000313" key="3">
    <source>
        <dbReference type="EMBL" id="KOO49146.1"/>
    </source>
</evidence>
<sequence length="307" mass="34358">MKKPRIGMIGLGSIAQKAYLPILSRETDWSFVGAFSPSKDKRKMICNQYRIQDFNSLQTLAAECDAVFVHSSTSSHFEVVSSLLTKGIDVYVDKPLAATVAEAEKLVELSEKSGRKLMVGFNRRFAPMYVQAKQEAQNIASVRIEKHRTDSVGPYSYDFTMLDDYLHVIDTARWLANGDLDLLHGTVNLSSENYLVYAGHAYKSKEGVSFFTDMHRKAGTNLEKIELLTEGAILSIKNMNTLEIASKNSVTTSFSPPWDTTLKQRGFEDAVQHFIDCIQNDEKPLIDGLEGLKSQLFVTQLIEAVTK</sequence>
<dbReference type="PANTHER" id="PTHR43708">
    <property type="entry name" value="CONSERVED EXPRESSED OXIDOREDUCTASE (EUROFUNG)"/>
    <property type="match status" value="1"/>
</dbReference>
<dbReference type="SUPFAM" id="SSF55347">
    <property type="entry name" value="Glyceraldehyde-3-phosphate dehydrogenase-like, C-terminal domain"/>
    <property type="match status" value="1"/>
</dbReference>
<dbReference type="InterPro" id="IPR048477">
    <property type="entry name" value="YceM-like_C"/>
</dbReference>
<dbReference type="InterPro" id="IPR051317">
    <property type="entry name" value="Gfo/Idh/MocA_oxidoreduct"/>
</dbReference>
<dbReference type="SUPFAM" id="SSF51735">
    <property type="entry name" value="NAD(P)-binding Rossmann-fold domains"/>
    <property type="match status" value="1"/>
</dbReference>
<feature type="domain" description="YceM-like C-terminal" evidence="2">
    <location>
        <begin position="127"/>
        <end position="245"/>
    </location>
</feature>
<reference evidence="4" key="1">
    <citation type="submission" date="2015-08" db="EMBL/GenBank/DDBJ databases">
        <title>Fjat-10028 dsm 16317.</title>
        <authorList>
            <person name="Liu B."/>
            <person name="Wang J."/>
            <person name="Zhu Y."/>
            <person name="Liu G."/>
            <person name="Chen Q."/>
            <person name="Chen Z."/>
            <person name="Lan J."/>
            <person name="Che J."/>
            <person name="Ge C."/>
            <person name="Shi H."/>
            <person name="Pan Z."/>
            <person name="Liu X."/>
        </authorList>
    </citation>
    <scope>NUCLEOTIDE SEQUENCE [LARGE SCALE GENOMIC DNA]</scope>
    <source>
        <strain evidence="4">DSM 16317</strain>
    </source>
</reference>
<dbReference type="EMBL" id="LILB01000005">
    <property type="protein sequence ID" value="KOO49146.1"/>
    <property type="molecule type" value="Genomic_DNA"/>
</dbReference>
<dbReference type="Pfam" id="PF01408">
    <property type="entry name" value="GFO_IDH_MocA"/>
    <property type="match status" value="1"/>
</dbReference>
<protein>
    <submittedName>
        <fullName evidence="3">Virulence factor MviM</fullName>
    </submittedName>
</protein>
<evidence type="ECO:0000259" key="2">
    <source>
        <dbReference type="Pfam" id="PF21378"/>
    </source>
</evidence>
<dbReference type="InterPro" id="IPR036291">
    <property type="entry name" value="NAD(P)-bd_dom_sf"/>
</dbReference>
<dbReference type="STRING" id="263475.AMD00_12215"/>
<dbReference type="AlphaFoldDB" id="A0A0M0LDX2"/>
<dbReference type="RefSeq" id="WP_053417339.1">
    <property type="nucleotide sequence ID" value="NZ_LILB01000005.1"/>
</dbReference>
<dbReference type="Gene3D" id="3.30.360.10">
    <property type="entry name" value="Dihydrodipicolinate Reductase, domain 2"/>
    <property type="match status" value="1"/>
</dbReference>
<name>A0A0M0LDX2_9BACL</name>
<keyword evidence="4" id="KW-1185">Reference proteome</keyword>
<feature type="domain" description="Gfo/Idh/MocA-like oxidoreductase N-terminal" evidence="1">
    <location>
        <begin position="5"/>
        <end position="121"/>
    </location>
</feature>
<organism evidence="3 4">
    <name type="scientific">Viridibacillus arvi</name>
    <dbReference type="NCBI Taxonomy" id="263475"/>
    <lineage>
        <taxon>Bacteria</taxon>
        <taxon>Bacillati</taxon>
        <taxon>Bacillota</taxon>
        <taxon>Bacilli</taxon>
        <taxon>Bacillales</taxon>
        <taxon>Caryophanaceae</taxon>
        <taxon>Viridibacillus</taxon>
    </lineage>
</organism>
<evidence type="ECO:0000259" key="1">
    <source>
        <dbReference type="Pfam" id="PF01408"/>
    </source>
</evidence>